<keyword evidence="1" id="KW-0479">Metal-binding</keyword>
<protein>
    <recommendedName>
        <fullName evidence="5">Tyrosinase copper-binding domain-containing protein</fullName>
    </recommendedName>
</protein>
<reference evidence="6" key="1">
    <citation type="submission" date="2018-11" db="EMBL/GenBank/DDBJ databases">
        <authorList>
            <person name="Alioto T."/>
            <person name="Alioto T."/>
        </authorList>
    </citation>
    <scope>NUCLEOTIDE SEQUENCE</scope>
</reference>
<keyword evidence="7" id="KW-1185">Reference proteome</keyword>
<evidence type="ECO:0000259" key="5">
    <source>
        <dbReference type="PROSITE" id="PS00497"/>
    </source>
</evidence>
<evidence type="ECO:0000313" key="7">
    <source>
        <dbReference type="Proteomes" id="UP000596742"/>
    </source>
</evidence>
<evidence type="ECO:0000256" key="4">
    <source>
        <dbReference type="SAM" id="SignalP"/>
    </source>
</evidence>
<dbReference type="GO" id="GO:0046872">
    <property type="term" value="F:metal ion binding"/>
    <property type="evidence" value="ECO:0007669"/>
    <property type="project" value="UniProtKB-KW"/>
</dbReference>
<evidence type="ECO:0000256" key="2">
    <source>
        <dbReference type="ARBA" id="ARBA00023008"/>
    </source>
</evidence>
<organism evidence="6 7">
    <name type="scientific">Mytilus galloprovincialis</name>
    <name type="common">Mediterranean mussel</name>
    <dbReference type="NCBI Taxonomy" id="29158"/>
    <lineage>
        <taxon>Eukaryota</taxon>
        <taxon>Metazoa</taxon>
        <taxon>Spiralia</taxon>
        <taxon>Lophotrochozoa</taxon>
        <taxon>Mollusca</taxon>
        <taxon>Bivalvia</taxon>
        <taxon>Autobranchia</taxon>
        <taxon>Pteriomorphia</taxon>
        <taxon>Mytilida</taxon>
        <taxon>Mytiloidea</taxon>
        <taxon>Mytilidae</taxon>
        <taxon>Mytilinae</taxon>
        <taxon>Mytilus</taxon>
    </lineage>
</organism>
<dbReference type="EMBL" id="UYJE01006915">
    <property type="protein sequence ID" value="VDI50196.1"/>
    <property type="molecule type" value="Genomic_DNA"/>
</dbReference>
<dbReference type="PROSITE" id="PS00497">
    <property type="entry name" value="TYROSINASE_1"/>
    <property type="match status" value="1"/>
</dbReference>
<evidence type="ECO:0000256" key="3">
    <source>
        <dbReference type="SAM" id="MobiDB-lite"/>
    </source>
</evidence>
<gene>
    <name evidence="6" type="ORF">MGAL_10B051924</name>
</gene>
<dbReference type="PANTHER" id="PTHR11474">
    <property type="entry name" value="TYROSINASE FAMILY MEMBER"/>
    <property type="match status" value="1"/>
</dbReference>
<name>A0A8B6FKR3_MYTGA</name>
<evidence type="ECO:0000256" key="1">
    <source>
        <dbReference type="ARBA" id="ARBA00022723"/>
    </source>
</evidence>
<feature type="region of interest" description="Disordered" evidence="3">
    <location>
        <begin position="87"/>
        <end position="110"/>
    </location>
</feature>
<evidence type="ECO:0000313" key="6">
    <source>
        <dbReference type="EMBL" id="VDI50196.1"/>
    </source>
</evidence>
<feature type="signal peptide" evidence="4">
    <location>
        <begin position="1"/>
        <end position="19"/>
    </location>
</feature>
<dbReference type="InterPro" id="IPR008922">
    <property type="entry name" value="Di-copper_centre_dom_sf"/>
</dbReference>
<dbReference type="GO" id="GO:0016491">
    <property type="term" value="F:oxidoreductase activity"/>
    <property type="evidence" value="ECO:0007669"/>
    <property type="project" value="InterPro"/>
</dbReference>
<dbReference type="InterPro" id="IPR050316">
    <property type="entry name" value="Tyrosinase/Hemocyanin"/>
</dbReference>
<dbReference type="SUPFAM" id="SSF48056">
    <property type="entry name" value="Di-copper centre-containing domain"/>
    <property type="match status" value="1"/>
</dbReference>
<sequence>MKEKIIILIFLSFLMTIECDVKPQPLPKQLKLCLKDRFASDPSAREEDVSTSCMLEFMWLNKDYCEEASPGTVEWLSSLVRKIASSSVRKGSTRHKRQASGGTPRRRKEYRMLSDNERREYHDAINQLKNDRSLTPNRYDALVRYHQVASRGAHGGPAFLAWHRYFLVLYELALQEKNPER</sequence>
<dbReference type="Gene3D" id="1.10.1280.10">
    <property type="entry name" value="Di-copper center containing domain from catechol oxidase"/>
    <property type="match status" value="1"/>
</dbReference>
<proteinExistence type="predicted"/>
<keyword evidence="4" id="KW-0732">Signal</keyword>
<feature type="domain" description="Tyrosinase copper-binding" evidence="5">
    <location>
        <begin position="154"/>
        <end position="171"/>
    </location>
</feature>
<dbReference type="Pfam" id="PF00264">
    <property type="entry name" value="Tyrosinase"/>
    <property type="match status" value="1"/>
</dbReference>
<accession>A0A8B6FKR3</accession>
<feature type="compositionally biased region" description="Basic residues" evidence="3">
    <location>
        <begin position="91"/>
        <end position="109"/>
    </location>
</feature>
<dbReference type="InterPro" id="IPR002227">
    <property type="entry name" value="Tyrosinase_Cu-bd"/>
</dbReference>
<feature type="chain" id="PRO_5032818447" description="Tyrosinase copper-binding domain-containing protein" evidence="4">
    <location>
        <begin position="20"/>
        <end position="181"/>
    </location>
</feature>
<comment type="caution">
    <text evidence="6">The sequence shown here is derived from an EMBL/GenBank/DDBJ whole genome shotgun (WGS) entry which is preliminary data.</text>
</comment>
<dbReference type="Proteomes" id="UP000596742">
    <property type="component" value="Unassembled WGS sequence"/>
</dbReference>
<keyword evidence="2" id="KW-0186">Copper</keyword>
<dbReference type="AlphaFoldDB" id="A0A8B6FKR3"/>
<dbReference type="PANTHER" id="PTHR11474:SF126">
    <property type="entry name" value="TYROSINASE-LIKE PROTEIN TYR-1-RELATED"/>
    <property type="match status" value="1"/>
</dbReference>
<dbReference type="OrthoDB" id="6132182at2759"/>